<proteinExistence type="predicted"/>
<organism evidence="1 2">
    <name type="scientific">Candidatus Epulonipiscium fishelsonii</name>
    <dbReference type="NCBI Taxonomy" id="77094"/>
    <lineage>
        <taxon>Bacteria</taxon>
        <taxon>Bacillati</taxon>
        <taxon>Bacillota</taxon>
        <taxon>Clostridia</taxon>
        <taxon>Lachnospirales</taxon>
        <taxon>Lachnospiraceae</taxon>
        <taxon>Candidatus Epulonipiscium</taxon>
    </lineage>
</organism>
<comment type="caution">
    <text evidence="1">The sequence shown here is derived from an EMBL/GenBank/DDBJ whole genome shotgun (WGS) entry which is preliminary data.</text>
</comment>
<dbReference type="EMBL" id="LJDB01000026">
    <property type="protein sequence ID" value="ONI41900.1"/>
    <property type="molecule type" value="Genomic_DNA"/>
</dbReference>
<keyword evidence="2" id="KW-1185">Reference proteome</keyword>
<accession>A0ACC8XEV0</accession>
<dbReference type="Proteomes" id="UP000188605">
    <property type="component" value="Unassembled WGS sequence"/>
</dbReference>
<protein>
    <submittedName>
        <fullName evidence="1">Ribulose-phosphate 3-epimerase</fullName>
    </submittedName>
</protein>
<sequence>MKKYISTSLMCLDLMEAKNGIIALEQVGMDYFHMDVMDNHFVPNFSLSSDFIKVTRKCTQVPLDIHLMIENPENSLHLFDGANEGDILSIHYESTKHVQKVLSEIRKMGYKAGIALNPATPLNVLEEVIEDLDMVLIMTVNPGFAGQKLIPSTLGKIQKCKDFLVKVGAENILIEVDGNVSFENAVKMNKMGADIFVAGTSSVFSKEGTLEENTKKMRKILEGSLC</sequence>
<evidence type="ECO:0000313" key="2">
    <source>
        <dbReference type="Proteomes" id="UP000188605"/>
    </source>
</evidence>
<reference evidence="1" key="1">
    <citation type="submission" date="2016-08" db="EMBL/GenBank/DDBJ databases">
        <authorList>
            <person name="Ngugi D.K."/>
            <person name="Miyake S."/>
            <person name="Stingl U."/>
        </authorList>
    </citation>
    <scope>NUCLEOTIDE SEQUENCE</scope>
    <source>
        <strain evidence="1">SCG-B11WGA-EpuloA1</strain>
    </source>
</reference>
<evidence type="ECO:0000313" key="1">
    <source>
        <dbReference type="EMBL" id="ONI41900.1"/>
    </source>
</evidence>
<gene>
    <name evidence="1" type="ORF">AN396_02905</name>
</gene>
<name>A0ACC8XEV0_9FIRM</name>